<dbReference type="AlphaFoldDB" id="A0A5B7H2R4"/>
<evidence type="ECO:0000313" key="1">
    <source>
        <dbReference type="EMBL" id="MPC66380.1"/>
    </source>
</evidence>
<evidence type="ECO:0000313" key="2">
    <source>
        <dbReference type="Proteomes" id="UP000324222"/>
    </source>
</evidence>
<comment type="caution">
    <text evidence="1">The sequence shown here is derived from an EMBL/GenBank/DDBJ whole genome shotgun (WGS) entry which is preliminary data.</text>
</comment>
<keyword evidence="2" id="KW-1185">Reference proteome</keyword>
<proteinExistence type="predicted"/>
<accession>A0A5B7H2R4</accession>
<dbReference type="EMBL" id="VSRR010024674">
    <property type="protein sequence ID" value="MPC66380.1"/>
    <property type="molecule type" value="Genomic_DNA"/>
</dbReference>
<dbReference type="Proteomes" id="UP000324222">
    <property type="component" value="Unassembled WGS sequence"/>
</dbReference>
<protein>
    <submittedName>
        <fullName evidence="1">Uncharacterized protein</fullName>
    </submittedName>
</protein>
<gene>
    <name evidence="1" type="ORF">E2C01_060527</name>
</gene>
<organism evidence="1 2">
    <name type="scientific">Portunus trituberculatus</name>
    <name type="common">Swimming crab</name>
    <name type="synonym">Neptunus trituberculatus</name>
    <dbReference type="NCBI Taxonomy" id="210409"/>
    <lineage>
        <taxon>Eukaryota</taxon>
        <taxon>Metazoa</taxon>
        <taxon>Ecdysozoa</taxon>
        <taxon>Arthropoda</taxon>
        <taxon>Crustacea</taxon>
        <taxon>Multicrustacea</taxon>
        <taxon>Malacostraca</taxon>
        <taxon>Eumalacostraca</taxon>
        <taxon>Eucarida</taxon>
        <taxon>Decapoda</taxon>
        <taxon>Pleocyemata</taxon>
        <taxon>Brachyura</taxon>
        <taxon>Eubrachyura</taxon>
        <taxon>Portunoidea</taxon>
        <taxon>Portunidae</taxon>
        <taxon>Portuninae</taxon>
        <taxon>Portunus</taxon>
    </lineage>
</organism>
<reference evidence="1 2" key="1">
    <citation type="submission" date="2019-05" db="EMBL/GenBank/DDBJ databases">
        <title>Another draft genome of Portunus trituberculatus and its Hox gene families provides insights of decapod evolution.</title>
        <authorList>
            <person name="Jeong J.-H."/>
            <person name="Song I."/>
            <person name="Kim S."/>
            <person name="Choi T."/>
            <person name="Kim D."/>
            <person name="Ryu S."/>
            <person name="Kim W."/>
        </authorList>
    </citation>
    <scope>NUCLEOTIDE SEQUENCE [LARGE SCALE GENOMIC DNA]</scope>
    <source>
        <tissue evidence="1">Muscle</tissue>
    </source>
</reference>
<name>A0A5B7H2R4_PORTR</name>
<sequence>MRGRVLTWTRHPVDGTHVGVVMAVVLGGAREVGPGPATIVVNMSLGLTCHHPTTTTRVPQPHAGRPNVGAGTRHGDTWSTYTLPPAALHANCGVLPDVVCTK</sequence>